<keyword evidence="1" id="KW-0812">Transmembrane</keyword>
<accession>A0A1H5HGG2</accession>
<keyword evidence="1" id="KW-1133">Transmembrane helix</keyword>
<comment type="caution">
    <text evidence="2">The sequence shown here is derived from an EMBL/GenBank/DDBJ whole genome shotgun (WGS) entry which is preliminary data.</text>
</comment>
<keyword evidence="3" id="KW-1185">Reference proteome</keyword>
<dbReference type="Proteomes" id="UP000183071">
    <property type="component" value="Unassembled WGS sequence"/>
</dbReference>
<name>A0A1H5HGG2_9FLAO</name>
<evidence type="ECO:0008006" key="4">
    <source>
        <dbReference type="Google" id="ProtNLM"/>
    </source>
</evidence>
<feature type="transmembrane region" description="Helical" evidence="1">
    <location>
        <begin position="97"/>
        <end position="116"/>
    </location>
</feature>
<dbReference type="EMBL" id="FNUE01000001">
    <property type="protein sequence ID" value="SEE27083.1"/>
    <property type="molecule type" value="Genomic_DNA"/>
</dbReference>
<protein>
    <recommendedName>
        <fullName evidence="4">DoxX family protein</fullName>
    </recommendedName>
</protein>
<dbReference type="RefSeq" id="WP_053973011.1">
    <property type="nucleotide sequence ID" value="NZ_FNUE01000001.1"/>
</dbReference>
<proteinExistence type="predicted"/>
<evidence type="ECO:0000256" key="1">
    <source>
        <dbReference type="SAM" id="Phobius"/>
    </source>
</evidence>
<feature type="transmembrane region" description="Helical" evidence="1">
    <location>
        <begin position="69"/>
        <end position="91"/>
    </location>
</feature>
<sequence length="134" mass="14942">MKKYLLITLKLIAVVIMLQTLLFKFSAADQSVELFSKLVGEHEAYLRIGTGIIELIASILLFRPKTIWLGAFLTLGVMTGAILGHITIIGINHNNDHGLLFGAAVYIFLIAGYLLFKEKDQIPFLGNKRNKKNL</sequence>
<organism evidence="2 3">
    <name type="scientific">Polaribacter dokdonensis DSW-5</name>
    <dbReference type="NCBI Taxonomy" id="1300348"/>
    <lineage>
        <taxon>Bacteria</taxon>
        <taxon>Pseudomonadati</taxon>
        <taxon>Bacteroidota</taxon>
        <taxon>Flavobacteriia</taxon>
        <taxon>Flavobacteriales</taxon>
        <taxon>Flavobacteriaceae</taxon>
    </lineage>
</organism>
<reference evidence="2 3" key="1">
    <citation type="submission" date="2016-10" db="EMBL/GenBank/DDBJ databases">
        <authorList>
            <person name="Varghese N."/>
            <person name="Submissions S."/>
        </authorList>
    </citation>
    <scope>NUCLEOTIDE SEQUENCE [LARGE SCALE GENOMIC DNA]</scope>
    <source>
        <strain evidence="2 3">DSW-5</strain>
    </source>
</reference>
<feature type="transmembrane region" description="Helical" evidence="1">
    <location>
        <begin position="44"/>
        <end position="62"/>
    </location>
</feature>
<keyword evidence="1" id="KW-0472">Membrane</keyword>
<evidence type="ECO:0000313" key="3">
    <source>
        <dbReference type="Proteomes" id="UP000183071"/>
    </source>
</evidence>
<gene>
    <name evidence="2" type="ORF">SAMN05444353_1483</name>
</gene>
<evidence type="ECO:0000313" key="2">
    <source>
        <dbReference type="EMBL" id="SEE27083.1"/>
    </source>
</evidence>